<feature type="region of interest" description="Disordered" evidence="1">
    <location>
        <begin position="1"/>
        <end position="88"/>
    </location>
</feature>
<dbReference type="EMBL" id="BMWH01000017">
    <property type="protein sequence ID" value="GGZ97452.1"/>
    <property type="molecule type" value="Genomic_DNA"/>
</dbReference>
<protein>
    <submittedName>
        <fullName evidence="2">Uncharacterized protein</fullName>
    </submittedName>
</protein>
<gene>
    <name evidence="2" type="ORF">GCM10010389_40800</name>
</gene>
<evidence type="ECO:0000256" key="1">
    <source>
        <dbReference type="SAM" id="MobiDB-lite"/>
    </source>
</evidence>
<name>A0A918RG38_9ACTN</name>
<evidence type="ECO:0000313" key="3">
    <source>
        <dbReference type="Proteomes" id="UP000623010"/>
    </source>
</evidence>
<proteinExistence type="predicted"/>
<feature type="compositionally biased region" description="Low complexity" evidence="1">
    <location>
        <begin position="57"/>
        <end position="74"/>
    </location>
</feature>
<keyword evidence="3" id="KW-1185">Reference proteome</keyword>
<accession>A0A918RG38</accession>
<sequence length="249" mass="25867">MLTGAPVHEVAHLGAERGAGPGGLEAEDSAARGRDTDGTPGVVGVGERHQACRNGRRGTAAGPAGGPAEVPRVARGTVPTGFGRGQDTELGRVAPAKNEQSAGLEPLDQRTVLVGDEARQQTGPLRGLQSGAGCPQVLEQEGHAGQWPRWLRSGERSAELRGTGLLPGPFVVGDGHRADRGVRRLDPSDRGLDQFVRTDLPRPDHIGLGVRVEPCQFLPVGHPHVPPHTGFDCEVVPAGQADAPSKSTA</sequence>
<dbReference type="Proteomes" id="UP000623010">
    <property type="component" value="Unassembled WGS sequence"/>
</dbReference>
<organism evidence="2 3">
    <name type="scientific">Streptomyces echinoruber</name>
    <dbReference type="NCBI Taxonomy" id="68898"/>
    <lineage>
        <taxon>Bacteria</taxon>
        <taxon>Bacillati</taxon>
        <taxon>Actinomycetota</taxon>
        <taxon>Actinomycetes</taxon>
        <taxon>Kitasatosporales</taxon>
        <taxon>Streptomycetaceae</taxon>
        <taxon>Streptomyces</taxon>
    </lineage>
</organism>
<reference evidence="2" key="1">
    <citation type="journal article" date="2014" name="Int. J. Syst. Evol. Microbiol.">
        <title>Complete genome sequence of Corynebacterium casei LMG S-19264T (=DSM 44701T), isolated from a smear-ripened cheese.</title>
        <authorList>
            <consortium name="US DOE Joint Genome Institute (JGI-PGF)"/>
            <person name="Walter F."/>
            <person name="Albersmeier A."/>
            <person name="Kalinowski J."/>
            <person name="Ruckert C."/>
        </authorList>
    </citation>
    <scope>NUCLEOTIDE SEQUENCE</scope>
    <source>
        <strain evidence="2">JCM 5016</strain>
    </source>
</reference>
<evidence type="ECO:0000313" key="2">
    <source>
        <dbReference type="EMBL" id="GGZ97452.1"/>
    </source>
</evidence>
<reference evidence="2" key="2">
    <citation type="submission" date="2020-09" db="EMBL/GenBank/DDBJ databases">
        <authorList>
            <person name="Sun Q."/>
            <person name="Ohkuma M."/>
        </authorList>
    </citation>
    <scope>NUCLEOTIDE SEQUENCE</scope>
    <source>
        <strain evidence="2">JCM 5016</strain>
    </source>
</reference>
<comment type="caution">
    <text evidence="2">The sequence shown here is derived from an EMBL/GenBank/DDBJ whole genome shotgun (WGS) entry which is preliminary data.</text>
</comment>
<dbReference type="AlphaFoldDB" id="A0A918RG38"/>